<dbReference type="AlphaFoldDB" id="A0A9D5ARR5"/>
<keyword evidence="3" id="KW-0645">Protease</keyword>
<keyword evidence="4 10" id="KW-0812">Transmembrane</keyword>
<feature type="non-terminal residue" evidence="12">
    <location>
        <position position="1"/>
    </location>
</feature>
<dbReference type="FunFam" id="1.20.1540.10:FF:000018">
    <property type="entry name" value="RHOMBOID-like protein 12, mitochondrial"/>
    <property type="match status" value="1"/>
</dbReference>
<keyword evidence="8 10" id="KW-0472">Membrane</keyword>
<dbReference type="Gene3D" id="1.20.1540.10">
    <property type="entry name" value="Rhomboid-like"/>
    <property type="match status" value="1"/>
</dbReference>
<evidence type="ECO:0000256" key="2">
    <source>
        <dbReference type="ARBA" id="ARBA00009045"/>
    </source>
</evidence>
<reference evidence="12 13" key="1">
    <citation type="journal article" date="2022" name="Nat. Genet.">
        <title>Improved pea reference genome and pan-genome highlight genomic features and evolutionary characteristics.</title>
        <authorList>
            <person name="Yang T."/>
            <person name="Liu R."/>
            <person name="Luo Y."/>
            <person name="Hu S."/>
            <person name="Wang D."/>
            <person name="Wang C."/>
            <person name="Pandey M.K."/>
            <person name="Ge S."/>
            <person name="Xu Q."/>
            <person name="Li N."/>
            <person name="Li G."/>
            <person name="Huang Y."/>
            <person name="Saxena R.K."/>
            <person name="Ji Y."/>
            <person name="Li M."/>
            <person name="Yan X."/>
            <person name="He Y."/>
            <person name="Liu Y."/>
            <person name="Wang X."/>
            <person name="Xiang C."/>
            <person name="Varshney R.K."/>
            <person name="Ding H."/>
            <person name="Gao S."/>
            <person name="Zong X."/>
        </authorList>
    </citation>
    <scope>NUCLEOTIDE SEQUENCE [LARGE SCALE GENOMIC DNA]</scope>
    <source>
        <strain evidence="12 13">cv. Zhongwan 6</strain>
    </source>
</reference>
<dbReference type="EMBL" id="JAMSHJ010000004">
    <property type="protein sequence ID" value="KAI5416544.1"/>
    <property type="molecule type" value="Genomic_DNA"/>
</dbReference>
<keyword evidence="7 10" id="KW-1133">Transmembrane helix</keyword>
<dbReference type="InterPro" id="IPR050925">
    <property type="entry name" value="Rhomboid_protease_S54"/>
</dbReference>
<comment type="subcellular location">
    <subcellularLocation>
        <location evidence="1">Membrane</location>
        <topology evidence="1">Multi-pass membrane protein</topology>
    </subcellularLocation>
</comment>
<dbReference type="InterPro" id="IPR022764">
    <property type="entry name" value="Peptidase_S54_rhomboid_dom"/>
</dbReference>
<evidence type="ECO:0000256" key="8">
    <source>
        <dbReference type="ARBA" id="ARBA00023136"/>
    </source>
</evidence>
<dbReference type="InterPro" id="IPR035952">
    <property type="entry name" value="Rhomboid-like_sf"/>
</dbReference>
<dbReference type="GO" id="GO:0004252">
    <property type="term" value="F:serine-type endopeptidase activity"/>
    <property type="evidence" value="ECO:0007669"/>
    <property type="project" value="InterPro"/>
</dbReference>
<feature type="transmembrane region" description="Helical" evidence="10">
    <location>
        <begin position="274"/>
        <end position="292"/>
    </location>
</feature>
<keyword evidence="13" id="KW-1185">Reference proteome</keyword>
<sequence>KKMQSLVRRLTVVTRHHSQRQPNLPFNSHRISHTHLQPSNPGHRIPSSSAIHHFHSWRSLSTILRSSLSQPRIAQQFASVSRNYLSTLFSKTLLVRSFPRVHFYRQNFSFNQNYNSYRRGWRSWFNRLTPNDVVLGLIVSNVAVYLFWRIANEKFMLNNFTISLDNIKSGRLHTLITNAFSHADTWHLIYNMIGLYFFGGNIVSQFGPEFLLKLYLAGAIGGSVFYLVHQAYKAQTAKGWGAINSSREFALGASGAVNAVILLDIFLNPRATLYLNFFIPVPAALLGVFLIGKDLLNIIEGDNTISGSAHLGGIAVAAIAWARVRKGRF</sequence>
<dbReference type="PANTHER" id="PTHR43731:SF14">
    <property type="entry name" value="PRESENILIN-ASSOCIATED RHOMBOID-LIKE PROTEIN, MITOCHONDRIAL"/>
    <property type="match status" value="1"/>
</dbReference>
<evidence type="ECO:0000256" key="7">
    <source>
        <dbReference type="ARBA" id="ARBA00022989"/>
    </source>
</evidence>
<protein>
    <recommendedName>
        <fullName evidence="11">Peptidase S54 rhomboid domain-containing protein</fullName>
    </recommendedName>
</protein>
<proteinExistence type="inferred from homology"/>
<dbReference type="Gramene" id="Psat04G0155400-T1">
    <property type="protein sequence ID" value="KAI5416544.1"/>
    <property type="gene ID" value="KIW84_041554"/>
</dbReference>
<dbReference type="GO" id="GO:0006508">
    <property type="term" value="P:proteolysis"/>
    <property type="evidence" value="ECO:0007669"/>
    <property type="project" value="UniProtKB-KW"/>
</dbReference>
<name>A0A9D5ARR5_PEA</name>
<evidence type="ECO:0000256" key="5">
    <source>
        <dbReference type="ARBA" id="ARBA00022801"/>
    </source>
</evidence>
<feature type="compositionally biased region" description="Polar residues" evidence="9">
    <location>
        <begin position="34"/>
        <end position="44"/>
    </location>
</feature>
<dbReference type="GO" id="GO:0016020">
    <property type="term" value="C:membrane"/>
    <property type="evidence" value="ECO:0007669"/>
    <property type="project" value="UniProtKB-SubCell"/>
</dbReference>
<feature type="transmembrane region" description="Helical" evidence="10">
    <location>
        <begin position="210"/>
        <end position="229"/>
    </location>
</feature>
<organism evidence="12 13">
    <name type="scientific">Pisum sativum</name>
    <name type="common">Garden pea</name>
    <name type="synonym">Lathyrus oleraceus</name>
    <dbReference type="NCBI Taxonomy" id="3888"/>
    <lineage>
        <taxon>Eukaryota</taxon>
        <taxon>Viridiplantae</taxon>
        <taxon>Streptophyta</taxon>
        <taxon>Embryophyta</taxon>
        <taxon>Tracheophyta</taxon>
        <taxon>Spermatophyta</taxon>
        <taxon>Magnoliopsida</taxon>
        <taxon>eudicotyledons</taxon>
        <taxon>Gunneridae</taxon>
        <taxon>Pentapetalae</taxon>
        <taxon>rosids</taxon>
        <taxon>fabids</taxon>
        <taxon>Fabales</taxon>
        <taxon>Fabaceae</taxon>
        <taxon>Papilionoideae</taxon>
        <taxon>50 kb inversion clade</taxon>
        <taxon>NPAAA clade</taxon>
        <taxon>Hologalegina</taxon>
        <taxon>IRL clade</taxon>
        <taxon>Fabeae</taxon>
        <taxon>Lathyrus</taxon>
    </lineage>
</organism>
<feature type="transmembrane region" description="Helical" evidence="10">
    <location>
        <begin position="249"/>
        <end position="267"/>
    </location>
</feature>
<keyword evidence="6" id="KW-0809">Transit peptide</keyword>
<feature type="domain" description="Peptidase S54 rhomboid" evidence="11">
    <location>
        <begin position="170"/>
        <end position="321"/>
    </location>
</feature>
<feature type="transmembrane region" description="Helical" evidence="10">
    <location>
        <begin position="304"/>
        <end position="324"/>
    </location>
</feature>
<evidence type="ECO:0000256" key="3">
    <source>
        <dbReference type="ARBA" id="ARBA00022670"/>
    </source>
</evidence>
<dbReference type="Proteomes" id="UP001058974">
    <property type="component" value="Chromosome 4"/>
</dbReference>
<comment type="similarity">
    <text evidence="2">Belongs to the peptidase S54 family.</text>
</comment>
<evidence type="ECO:0000256" key="6">
    <source>
        <dbReference type="ARBA" id="ARBA00022946"/>
    </source>
</evidence>
<dbReference type="PANTHER" id="PTHR43731">
    <property type="entry name" value="RHOMBOID PROTEASE"/>
    <property type="match status" value="1"/>
</dbReference>
<feature type="region of interest" description="Disordered" evidence="9">
    <location>
        <begin position="17"/>
        <end position="44"/>
    </location>
</feature>
<accession>A0A9D5ARR5</accession>
<evidence type="ECO:0000256" key="1">
    <source>
        <dbReference type="ARBA" id="ARBA00004141"/>
    </source>
</evidence>
<evidence type="ECO:0000256" key="9">
    <source>
        <dbReference type="SAM" id="MobiDB-lite"/>
    </source>
</evidence>
<evidence type="ECO:0000313" key="12">
    <source>
        <dbReference type="EMBL" id="KAI5416544.1"/>
    </source>
</evidence>
<evidence type="ECO:0000256" key="4">
    <source>
        <dbReference type="ARBA" id="ARBA00022692"/>
    </source>
</evidence>
<evidence type="ECO:0000259" key="11">
    <source>
        <dbReference type="Pfam" id="PF01694"/>
    </source>
</evidence>
<feature type="transmembrane region" description="Helical" evidence="10">
    <location>
        <begin position="128"/>
        <end position="148"/>
    </location>
</feature>
<dbReference type="SUPFAM" id="SSF144091">
    <property type="entry name" value="Rhomboid-like"/>
    <property type="match status" value="1"/>
</dbReference>
<comment type="caution">
    <text evidence="12">The sequence shown here is derived from an EMBL/GenBank/DDBJ whole genome shotgun (WGS) entry which is preliminary data.</text>
</comment>
<evidence type="ECO:0000256" key="10">
    <source>
        <dbReference type="SAM" id="Phobius"/>
    </source>
</evidence>
<dbReference type="Pfam" id="PF01694">
    <property type="entry name" value="Rhomboid"/>
    <property type="match status" value="1"/>
</dbReference>
<keyword evidence="5" id="KW-0378">Hydrolase</keyword>
<evidence type="ECO:0000313" key="13">
    <source>
        <dbReference type="Proteomes" id="UP001058974"/>
    </source>
</evidence>
<feature type="transmembrane region" description="Helical" evidence="10">
    <location>
        <begin position="185"/>
        <end position="203"/>
    </location>
</feature>
<gene>
    <name evidence="12" type="ORF">KIW84_041554</name>
</gene>